<evidence type="ECO:0000256" key="1">
    <source>
        <dbReference type="SAM" id="SignalP"/>
    </source>
</evidence>
<dbReference type="InterPro" id="IPR003599">
    <property type="entry name" value="Ig_sub"/>
</dbReference>
<protein>
    <recommendedName>
        <fullName evidence="2">Immunoglobulin domain-containing protein</fullName>
    </recommendedName>
</protein>
<feature type="domain" description="Immunoglobulin" evidence="2">
    <location>
        <begin position="39"/>
        <end position="179"/>
    </location>
</feature>
<feature type="domain" description="Immunoglobulin" evidence="2">
    <location>
        <begin position="209"/>
        <end position="338"/>
    </location>
</feature>
<comment type="caution">
    <text evidence="3">The sequence shown here is derived from an EMBL/GenBank/DDBJ whole genome shotgun (WGS) entry which is preliminary data.</text>
</comment>
<keyword evidence="4" id="KW-1185">Reference proteome</keyword>
<feature type="chain" id="PRO_5043495259" description="Immunoglobulin domain-containing protein" evidence="1">
    <location>
        <begin position="26"/>
        <end position="352"/>
    </location>
</feature>
<dbReference type="EMBL" id="BLXT01001037">
    <property type="protein sequence ID" value="GFN82752.1"/>
    <property type="molecule type" value="Genomic_DNA"/>
</dbReference>
<feature type="signal peptide" evidence="1">
    <location>
        <begin position="1"/>
        <end position="25"/>
    </location>
</feature>
<evidence type="ECO:0000313" key="4">
    <source>
        <dbReference type="Proteomes" id="UP000735302"/>
    </source>
</evidence>
<evidence type="ECO:0000259" key="2">
    <source>
        <dbReference type="SMART" id="SM00409"/>
    </source>
</evidence>
<keyword evidence="1" id="KW-0732">Signal</keyword>
<proteinExistence type="predicted"/>
<name>A0AAV3YK82_9GAST</name>
<dbReference type="SMART" id="SM00409">
    <property type="entry name" value="IG"/>
    <property type="match status" value="2"/>
</dbReference>
<sequence length="352" mass="38521">MCQRKDTVSLLLFASVFGLQQLVEAQPIPGNLQAEKKLEYHLHAWRGEHVRIQCDARVAGFNLSRVGVVWKLQLHRLAESGCNPKDPVATLVELEHGNSGSEADQVYSAIKGVPGWTIHAEGAKLNSKQTNAQSAWVGIHMDKVRLEDSGTYRCDALVGEANGSLPKKSKSSYTSVVVSTRDKTLPDFSHITTEESAASVDYDSSVIGQGQNHRLIGQPVNITCAPGLLLQAPTQPFSVSALHIRFLPFWSPGSSFQTVAEYVADVDSFVSNAPRGRNWIFKHEGLRPEYARSMDSRHLRIEIIIPSVIMQDTGIFDCAVTKATTNNTYHGEAGLKVTFDPKLQAGQCAVAN</sequence>
<accession>A0AAV3YK82</accession>
<dbReference type="Proteomes" id="UP000735302">
    <property type="component" value="Unassembled WGS sequence"/>
</dbReference>
<organism evidence="3 4">
    <name type="scientific">Plakobranchus ocellatus</name>
    <dbReference type="NCBI Taxonomy" id="259542"/>
    <lineage>
        <taxon>Eukaryota</taxon>
        <taxon>Metazoa</taxon>
        <taxon>Spiralia</taxon>
        <taxon>Lophotrochozoa</taxon>
        <taxon>Mollusca</taxon>
        <taxon>Gastropoda</taxon>
        <taxon>Heterobranchia</taxon>
        <taxon>Euthyneura</taxon>
        <taxon>Panpulmonata</taxon>
        <taxon>Sacoglossa</taxon>
        <taxon>Placobranchoidea</taxon>
        <taxon>Plakobranchidae</taxon>
        <taxon>Plakobranchus</taxon>
    </lineage>
</organism>
<dbReference type="AlphaFoldDB" id="A0AAV3YK82"/>
<gene>
    <name evidence="3" type="ORF">PoB_000925800</name>
</gene>
<reference evidence="3 4" key="1">
    <citation type="journal article" date="2021" name="Elife">
        <title>Chloroplast acquisition without the gene transfer in kleptoplastic sea slugs, Plakobranchus ocellatus.</title>
        <authorList>
            <person name="Maeda T."/>
            <person name="Takahashi S."/>
            <person name="Yoshida T."/>
            <person name="Shimamura S."/>
            <person name="Takaki Y."/>
            <person name="Nagai Y."/>
            <person name="Toyoda A."/>
            <person name="Suzuki Y."/>
            <person name="Arimoto A."/>
            <person name="Ishii H."/>
            <person name="Satoh N."/>
            <person name="Nishiyama T."/>
            <person name="Hasebe M."/>
            <person name="Maruyama T."/>
            <person name="Minagawa J."/>
            <person name="Obokata J."/>
            <person name="Shigenobu S."/>
        </authorList>
    </citation>
    <scope>NUCLEOTIDE SEQUENCE [LARGE SCALE GENOMIC DNA]</scope>
</reference>
<evidence type="ECO:0000313" key="3">
    <source>
        <dbReference type="EMBL" id="GFN82752.1"/>
    </source>
</evidence>